<evidence type="ECO:0000256" key="5">
    <source>
        <dbReference type="ARBA" id="ARBA00022763"/>
    </source>
</evidence>
<evidence type="ECO:0000256" key="1">
    <source>
        <dbReference type="ARBA" id="ARBA00001668"/>
    </source>
</evidence>
<dbReference type="CDD" id="cd08966">
    <property type="entry name" value="EcFpg-like_N"/>
    <property type="match status" value="1"/>
</dbReference>
<reference evidence="19" key="1">
    <citation type="submission" date="2015-07" db="EMBL/GenBank/DDBJ databases">
        <authorList>
            <person name="Rodrigo-Torres Lidia"/>
            <person name="Arahal R.David."/>
        </authorList>
    </citation>
    <scope>NUCLEOTIDE SEQUENCE [LARGE SCALE GENOMIC DNA]</scope>
    <source>
        <strain evidence="19">CECT 4801</strain>
    </source>
</reference>
<evidence type="ECO:0000256" key="10">
    <source>
        <dbReference type="ARBA" id="ARBA00023204"/>
    </source>
</evidence>
<organism evidence="18 19">
    <name type="scientific">Roseibium aggregatum</name>
    <dbReference type="NCBI Taxonomy" id="187304"/>
    <lineage>
        <taxon>Bacteria</taxon>
        <taxon>Pseudomonadati</taxon>
        <taxon>Pseudomonadota</taxon>
        <taxon>Alphaproteobacteria</taxon>
        <taxon>Hyphomicrobiales</taxon>
        <taxon>Stappiaceae</taxon>
        <taxon>Roseibium</taxon>
    </lineage>
</organism>
<feature type="active site" description="Proton donor" evidence="15">
    <location>
        <position position="11"/>
    </location>
</feature>
<dbReference type="EMBL" id="CXST01000002">
    <property type="protein sequence ID" value="CTQ44277.1"/>
    <property type="molecule type" value="Genomic_DNA"/>
</dbReference>
<evidence type="ECO:0000259" key="16">
    <source>
        <dbReference type="PROSITE" id="PS51066"/>
    </source>
</evidence>
<dbReference type="FunFam" id="1.10.8.50:FF:000003">
    <property type="entry name" value="Formamidopyrimidine-DNA glycosylase"/>
    <property type="match status" value="1"/>
</dbReference>
<keyword evidence="10 15" id="KW-0234">DNA repair</keyword>
<evidence type="ECO:0000256" key="12">
    <source>
        <dbReference type="ARBA" id="ARBA00023268"/>
    </source>
</evidence>
<dbReference type="Proteomes" id="UP000048926">
    <property type="component" value="Unassembled WGS sequence"/>
</dbReference>
<accession>A0A0M6Y4S2</accession>
<dbReference type="GO" id="GO:0006284">
    <property type="term" value="P:base-excision repair"/>
    <property type="evidence" value="ECO:0007669"/>
    <property type="project" value="InterPro"/>
</dbReference>
<keyword evidence="8 15" id="KW-0862">Zinc</keyword>
<keyword evidence="4 15" id="KW-0479">Metal-binding</keyword>
<dbReference type="GO" id="GO:0008270">
    <property type="term" value="F:zinc ion binding"/>
    <property type="evidence" value="ECO:0007669"/>
    <property type="project" value="UniProtKB-UniRule"/>
</dbReference>
<keyword evidence="12 15" id="KW-0511">Multifunctional enzyme</keyword>
<evidence type="ECO:0000256" key="14">
    <source>
        <dbReference type="ARBA" id="ARBA00044632"/>
    </source>
</evidence>
<dbReference type="InterPro" id="IPR010979">
    <property type="entry name" value="Ribosomal_uS13-like_H2TH"/>
</dbReference>
<dbReference type="AlphaFoldDB" id="A0A0M6Y4S2"/>
<dbReference type="Pfam" id="PF06831">
    <property type="entry name" value="H2TH"/>
    <property type="match status" value="1"/>
</dbReference>
<dbReference type="HAMAP" id="MF_00103">
    <property type="entry name" value="Fapy_DNA_glycosyl"/>
    <property type="match status" value="1"/>
</dbReference>
<protein>
    <recommendedName>
        <fullName evidence="15">Formamidopyrimidine-DNA glycosylase</fullName>
        <shortName evidence="15">Fapy-DNA glycosylase</shortName>
        <ecNumber evidence="15">3.2.2.23</ecNumber>
    </recommendedName>
    <alternativeName>
        <fullName evidence="15">DNA-(apurinic or apyrimidinic site) lyase MutM</fullName>
        <shortName evidence="15">AP lyase MutM</shortName>
        <ecNumber evidence="15">4.2.99.18</ecNumber>
    </alternativeName>
</protein>
<gene>
    <name evidence="15 18" type="primary">mutM</name>
    <name evidence="15" type="synonym">fpg</name>
    <name evidence="18" type="ORF">LAL4801_02720</name>
</gene>
<dbReference type="PROSITE" id="PS51066">
    <property type="entry name" value="ZF_FPG_2"/>
    <property type="match status" value="1"/>
</dbReference>
<evidence type="ECO:0000256" key="6">
    <source>
        <dbReference type="ARBA" id="ARBA00022771"/>
    </source>
</evidence>
<dbReference type="STRING" id="187304.B0E33_09690"/>
<dbReference type="SUPFAM" id="SSF81624">
    <property type="entry name" value="N-terminal domain of MutM-like DNA repair proteins"/>
    <property type="match status" value="1"/>
</dbReference>
<evidence type="ECO:0000256" key="9">
    <source>
        <dbReference type="ARBA" id="ARBA00023125"/>
    </source>
</evidence>
<feature type="binding site" evidence="15">
    <location>
        <position position="178"/>
    </location>
    <ligand>
        <name>DNA</name>
        <dbReference type="ChEBI" id="CHEBI:16991"/>
    </ligand>
</feature>
<comment type="cofactor">
    <cofactor evidence="15">
        <name>Zn(2+)</name>
        <dbReference type="ChEBI" id="CHEBI:29105"/>
    </cofactor>
    <text evidence="15">Binds 1 zinc ion per subunit.</text>
</comment>
<dbReference type="NCBIfam" id="NF002211">
    <property type="entry name" value="PRK01103.1"/>
    <property type="match status" value="1"/>
</dbReference>
<keyword evidence="11 15" id="KW-0456">Lyase</keyword>
<dbReference type="SUPFAM" id="SSF46946">
    <property type="entry name" value="S13-like H2TH domain"/>
    <property type="match status" value="1"/>
</dbReference>
<dbReference type="NCBIfam" id="TIGR00577">
    <property type="entry name" value="fpg"/>
    <property type="match status" value="1"/>
</dbReference>
<dbReference type="SMART" id="SM00898">
    <property type="entry name" value="Fapy_DNA_glyco"/>
    <property type="match status" value="1"/>
</dbReference>
<evidence type="ECO:0000256" key="13">
    <source>
        <dbReference type="ARBA" id="ARBA00023295"/>
    </source>
</evidence>
<name>A0A0M6Y4S2_9HYPH</name>
<feature type="active site" description="Schiff-base intermediate with DNA" evidence="15">
    <location>
        <position position="10"/>
    </location>
</feature>
<evidence type="ECO:0000256" key="11">
    <source>
        <dbReference type="ARBA" id="ARBA00023239"/>
    </source>
</evidence>
<evidence type="ECO:0000256" key="4">
    <source>
        <dbReference type="ARBA" id="ARBA00022723"/>
    </source>
</evidence>
<comment type="function">
    <text evidence="15">Involved in base excision repair of DNA damaged by oxidation or by mutagenic agents. Acts as DNA glycosylase that recognizes and removes damaged bases. Has a preference for oxidized purines, such as 7,8-dihydro-8-oxoguanine (8-oxoG). Has AP (apurinic/apyrimidinic) lyase activity and introduces nicks in the DNA strand. Cleaves the DNA backbone by beta-delta elimination to generate a single-strand break at the site of the removed base with both 3'- and 5'-phosphates.</text>
</comment>
<evidence type="ECO:0000256" key="2">
    <source>
        <dbReference type="ARBA" id="ARBA00009409"/>
    </source>
</evidence>
<keyword evidence="9 15" id="KW-0238">DNA-binding</keyword>
<dbReference type="SUPFAM" id="SSF57716">
    <property type="entry name" value="Glucocorticoid receptor-like (DNA-binding domain)"/>
    <property type="match status" value="1"/>
</dbReference>
<dbReference type="GO" id="GO:0034039">
    <property type="term" value="F:8-oxo-7,8-dihydroguanine DNA N-glycosylase activity"/>
    <property type="evidence" value="ECO:0007669"/>
    <property type="project" value="TreeGrafter"/>
</dbReference>
<feature type="domain" description="Formamidopyrimidine-DNA glycosylase catalytic" evidence="17">
    <location>
        <begin position="10"/>
        <end position="138"/>
    </location>
</feature>
<comment type="subunit">
    <text evidence="3 15">Monomer.</text>
</comment>
<evidence type="ECO:0000256" key="15">
    <source>
        <dbReference type="HAMAP-Rule" id="MF_00103"/>
    </source>
</evidence>
<keyword evidence="7 15" id="KW-0378">Hydrolase</keyword>
<dbReference type="Gene3D" id="1.10.8.50">
    <property type="match status" value="1"/>
</dbReference>
<dbReference type="Pfam" id="PF01149">
    <property type="entry name" value="Fapy_DNA_glyco"/>
    <property type="match status" value="1"/>
</dbReference>
<comment type="catalytic activity">
    <reaction evidence="1 15">
        <text>Hydrolysis of DNA containing ring-opened 7-methylguanine residues, releasing 2,6-diamino-4-hydroxy-5-(N-methyl)formamidopyrimidine.</text>
        <dbReference type="EC" id="3.2.2.23"/>
    </reaction>
</comment>
<dbReference type="Gene3D" id="3.20.190.10">
    <property type="entry name" value="MutM-like, N-terminal"/>
    <property type="match status" value="1"/>
</dbReference>
<keyword evidence="6 15" id="KW-0863">Zinc-finger</keyword>
<feature type="active site" description="Proton donor; for beta-elimination activity" evidence="15">
    <location>
        <position position="66"/>
    </location>
</feature>
<dbReference type="InterPro" id="IPR000214">
    <property type="entry name" value="Znf_DNA_glyclase/AP_lyase"/>
</dbReference>
<dbReference type="PANTHER" id="PTHR22993">
    <property type="entry name" value="FORMAMIDOPYRIMIDINE-DNA GLYCOSYLASE"/>
    <property type="match status" value="1"/>
</dbReference>
<feature type="domain" description="FPG-type" evidence="16">
    <location>
        <begin position="269"/>
        <end position="305"/>
    </location>
</feature>
<sequence length="305" mass="33409">MTADTRPLMPELPEVETVKRGLAPTFEGALIAKVDQNRPDLRFPFPDGFADRLTGRRLTVLSRRSKYLLGDVDSGDVLVMHLGMSGSFRIENDLSADTPGAFSHARSKDPKHDHVVFHLETIDGGRARIVYNDPRRFGFMDLIARPVLADHPFFRELGLEPLGNDLGGETLARLFNGRKTPLKAALLNQKLIAGLGNIYVCEALWRTGLSPERAAGTLVTKTGKPTKKAEELAANIRATLEDAIRAGGSSLRDHTQADGTLGYFQHSFAVYDREGQACRTPGCKGTVARLVQSNRSTFHCPACQS</sequence>
<dbReference type="InterPro" id="IPR020629">
    <property type="entry name" value="FPG_Glyclase"/>
</dbReference>
<dbReference type="EC" id="3.2.2.23" evidence="15"/>
<evidence type="ECO:0000256" key="3">
    <source>
        <dbReference type="ARBA" id="ARBA00011245"/>
    </source>
</evidence>
<evidence type="ECO:0000256" key="7">
    <source>
        <dbReference type="ARBA" id="ARBA00022801"/>
    </source>
</evidence>
<evidence type="ECO:0000313" key="18">
    <source>
        <dbReference type="EMBL" id="CTQ44277.1"/>
    </source>
</evidence>
<dbReference type="EC" id="4.2.99.18" evidence="15"/>
<keyword evidence="5 15" id="KW-0227">DNA damage</keyword>
<keyword evidence="13 15" id="KW-0326">Glycosidase</keyword>
<keyword evidence="19" id="KW-1185">Reference proteome</keyword>
<evidence type="ECO:0000259" key="17">
    <source>
        <dbReference type="PROSITE" id="PS51068"/>
    </source>
</evidence>
<proteinExistence type="inferred from homology"/>
<feature type="binding site" evidence="15">
    <location>
        <position position="112"/>
    </location>
    <ligand>
        <name>DNA</name>
        <dbReference type="ChEBI" id="CHEBI:16991"/>
    </ligand>
</feature>
<dbReference type="GO" id="GO:0140078">
    <property type="term" value="F:class I DNA-(apurinic or apyrimidinic site) endonuclease activity"/>
    <property type="evidence" value="ECO:0007669"/>
    <property type="project" value="UniProtKB-EC"/>
</dbReference>
<dbReference type="SMART" id="SM01232">
    <property type="entry name" value="H2TH"/>
    <property type="match status" value="1"/>
</dbReference>
<feature type="binding site" evidence="15">
    <location>
        <position position="135"/>
    </location>
    <ligand>
        <name>DNA</name>
        <dbReference type="ChEBI" id="CHEBI:16991"/>
    </ligand>
</feature>
<comment type="similarity">
    <text evidence="2 15">Belongs to the FPG family.</text>
</comment>
<dbReference type="PANTHER" id="PTHR22993:SF9">
    <property type="entry name" value="FORMAMIDOPYRIMIDINE-DNA GLYCOSYLASE"/>
    <property type="match status" value="1"/>
</dbReference>
<dbReference type="InterPro" id="IPR015886">
    <property type="entry name" value="H2TH_FPG"/>
</dbReference>
<dbReference type="PROSITE" id="PS51068">
    <property type="entry name" value="FPG_CAT"/>
    <property type="match status" value="1"/>
</dbReference>
<evidence type="ECO:0000313" key="19">
    <source>
        <dbReference type="Proteomes" id="UP000048926"/>
    </source>
</evidence>
<dbReference type="InterPro" id="IPR012319">
    <property type="entry name" value="FPG_cat"/>
</dbReference>
<feature type="active site" description="Proton donor; for delta-elimination activity" evidence="15">
    <location>
        <position position="295"/>
    </location>
</feature>
<dbReference type="InterPro" id="IPR035937">
    <property type="entry name" value="FPG_N"/>
</dbReference>
<dbReference type="GO" id="GO:0003684">
    <property type="term" value="F:damaged DNA binding"/>
    <property type="evidence" value="ECO:0007669"/>
    <property type="project" value="InterPro"/>
</dbReference>
<comment type="catalytic activity">
    <reaction evidence="14 15">
        <text>2'-deoxyribonucleotide-(2'-deoxyribose 5'-phosphate)-2'-deoxyribonucleotide-DNA = a 3'-end 2'-deoxyribonucleotide-(2,3-dehydro-2,3-deoxyribose 5'-phosphate)-DNA + a 5'-end 5'-phospho-2'-deoxyribonucleoside-DNA + H(+)</text>
        <dbReference type="Rhea" id="RHEA:66592"/>
        <dbReference type="Rhea" id="RHEA-COMP:13180"/>
        <dbReference type="Rhea" id="RHEA-COMP:16897"/>
        <dbReference type="Rhea" id="RHEA-COMP:17067"/>
        <dbReference type="ChEBI" id="CHEBI:15378"/>
        <dbReference type="ChEBI" id="CHEBI:136412"/>
        <dbReference type="ChEBI" id="CHEBI:157695"/>
        <dbReference type="ChEBI" id="CHEBI:167181"/>
        <dbReference type="EC" id="4.2.99.18"/>
    </reaction>
</comment>
<evidence type="ECO:0000256" key="8">
    <source>
        <dbReference type="ARBA" id="ARBA00022833"/>
    </source>
</evidence>